<evidence type="ECO:0000256" key="1">
    <source>
        <dbReference type="ARBA" id="ARBA00004589"/>
    </source>
</evidence>
<keyword evidence="9" id="KW-0349">Heme</keyword>
<comment type="subcellular location">
    <subcellularLocation>
        <location evidence="1">Membrane</location>
        <topology evidence="1">Lipid-anchor</topology>
        <topology evidence="1">GPI-anchor</topology>
    </subcellularLocation>
    <subcellularLocation>
        <location evidence="2">Secreted</location>
    </subcellularLocation>
</comment>
<evidence type="ECO:0000256" key="7">
    <source>
        <dbReference type="ARBA" id="ARBA00023157"/>
    </source>
</evidence>
<gene>
    <name evidence="12" type="ORF">M409DRAFT_27266</name>
</gene>
<dbReference type="EMBL" id="ML993614">
    <property type="protein sequence ID" value="KAF2162263.1"/>
    <property type="molecule type" value="Genomic_DNA"/>
</dbReference>
<reference evidence="12" key="1">
    <citation type="journal article" date="2020" name="Stud. Mycol.">
        <title>101 Dothideomycetes genomes: a test case for predicting lifestyles and emergence of pathogens.</title>
        <authorList>
            <person name="Haridas S."/>
            <person name="Albert R."/>
            <person name="Binder M."/>
            <person name="Bloem J."/>
            <person name="Labutti K."/>
            <person name="Salamov A."/>
            <person name="Andreopoulos B."/>
            <person name="Baker S."/>
            <person name="Barry K."/>
            <person name="Bills G."/>
            <person name="Bluhm B."/>
            <person name="Cannon C."/>
            <person name="Castanera R."/>
            <person name="Culley D."/>
            <person name="Daum C."/>
            <person name="Ezra D."/>
            <person name="Gonzalez J."/>
            <person name="Henrissat B."/>
            <person name="Kuo A."/>
            <person name="Liang C."/>
            <person name="Lipzen A."/>
            <person name="Lutzoni F."/>
            <person name="Magnuson J."/>
            <person name="Mondo S."/>
            <person name="Nolan M."/>
            <person name="Ohm R."/>
            <person name="Pangilinan J."/>
            <person name="Park H.-J."/>
            <person name="Ramirez L."/>
            <person name="Alfaro M."/>
            <person name="Sun H."/>
            <person name="Tritt A."/>
            <person name="Yoshinaga Y."/>
            <person name="Zwiers L.-H."/>
            <person name="Turgeon B."/>
            <person name="Goodwin S."/>
            <person name="Spatafora J."/>
            <person name="Crous P."/>
            <person name="Grigoriev I."/>
        </authorList>
    </citation>
    <scope>NUCLEOTIDE SEQUENCE</scope>
    <source>
        <strain evidence="12">ATCC 36951</strain>
    </source>
</reference>
<protein>
    <recommendedName>
        <fullName evidence="11">CFEM domain-containing protein</fullName>
    </recommendedName>
</protein>
<organism evidence="12 13">
    <name type="scientific">Zasmidium cellare ATCC 36951</name>
    <dbReference type="NCBI Taxonomy" id="1080233"/>
    <lineage>
        <taxon>Eukaryota</taxon>
        <taxon>Fungi</taxon>
        <taxon>Dikarya</taxon>
        <taxon>Ascomycota</taxon>
        <taxon>Pezizomycotina</taxon>
        <taxon>Dothideomycetes</taxon>
        <taxon>Dothideomycetidae</taxon>
        <taxon>Mycosphaerellales</taxon>
        <taxon>Mycosphaerellaceae</taxon>
        <taxon>Zasmidium</taxon>
    </lineage>
</organism>
<evidence type="ECO:0000256" key="4">
    <source>
        <dbReference type="ARBA" id="ARBA00022525"/>
    </source>
</evidence>
<feature type="chain" id="PRO_5025374472" description="CFEM domain-containing protein" evidence="10">
    <location>
        <begin position="17"/>
        <end position="152"/>
    </location>
</feature>
<dbReference type="PROSITE" id="PS52012">
    <property type="entry name" value="CFEM"/>
    <property type="match status" value="1"/>
</dbReference>
<evidence type="ECO:0000256" key="8">
    <source>
        <dbReference type="ARBA" id="ARBA00023288"/>
    </source>
</evidence>
<dbReference type="InterPro" id="IPR008427">
    <property type="entry name" value="Extracellular_membr_CFEM_dom"/>
</dbReference>
<feature type="signal peptide" evidence="10">
    <location>
        <begin position="1"/>
        <end position="16"/>
    </location>
</feature>
<keyword evidence="5" id="KW-0325">Glycoprotein</keyword>
<dbReference type="GeneID" id="54561769"/>
<keyword evidence="5" id="KW-0472">Membrane</keyword>
<feature type="binding site" description="axial binding residue" evidence="9">
    <location>
        <position position="46"/>
    </location>
    <ligand>
        <name>heme</name>
        <dbReference type="ChEBI" id="CHEBI:30413"/>
    </ligand>
    <ligandPart>
        <name>Fe</name>
        <dbReference type="ChEBI" id="CHEBI:18248"/>
    </ligandPart>
</feature>
<evidence type="ECO:0000256" key="2">
    <source>
        <dbReference type="ARBA" id="ARBA00004613"/>
    </source>
</evidence>
<comment type="similarity">
    <text evidence="3">Belongs to the RBT5 family.</text>
</comment>
<evidence type="ECO:0000256" key="10">
    <source>
        <dbReference type="SAM" id="SignalP"/>
    </source>
</evidence>
<evidence type="ECO:0000256" key="5">
    <source>
        <dbReference type="ARBA" id="ARBA00022622"/>
    </source>
</evidence>
<evidence type="ECO:0000256" key="6">
    <source>
        <dbReference type="ARBA" id="ARBA00022729"/>
    </source>
</evidence>
<keyword evidence="9" id="KW-0479">Metal-binding</keyword>
<evidence type="ECO:0000313" key="13">
    <source>
        <dbReference type="Proteomes" id="UP000799537"/>
    </source>
</evidence>
<dbReference type="OrthoDB" id="3926417at2759"/>
<feature type="disulfide bond" evidence="9">
    <location>
        <begin position="42"/>
        <end position="49"/>
    </location>
</feature>
<keyword evidence="13" id="KW-1185">Reference proteome</keyword>
<dbReference type="GO" id="GO:0098552">
    <property type="term" value="C:side of membrane"/>
    <property type="evidence" value="ECO:0007669"/>
    <property type="project" value="UniProtKB-KW"/>
</dbReference>
<evidence type="ECO:0000313" key="12">
    <source>
        <dbReference type="EMBL" id="KAF2162263.1"/>
    </source>
</evidence>
<dbReference type="GO" id="GO:0046872">
    <property type="term" value="F:metal ion binding"/>
    <property type="evidence" value="ECO:0007669"/>
    <property type="project" value="UniProtKB-UniRule"/>
</dbReference>
<keyword evidence="5" id="KW-0336">GPI-anchor</keyword>
<comment type="caution">
    <text evidence="9">Lacks conserved residue(s) required for the propagation of feature annotation.</text>
</comment>
<dbReference type="AlphaFoldDB" id="A0A6A6C5U6"/>
<dbReference type="GO" id="GO:0005576">
    <property type="term" value="C:extracellular region"/>
    <property type="evidence" value="ECO:0007669"/>
    <property type="project" value="UniProtKB-SubCell"/>
</dbReference>
<dbReference type="Pfam" id="PF05730">
    <property type="entry name" value="CFEM"/>
    <property type="match status" value="1"/>
</dbReference>
<dbReference type="RefSeq" id="XP_033663152.1">
    <property type="nucleotide sequence ID" value="XM_033808497.1"/>
</dbReference>
<accession>A0A6A6C5U6</accession>
<sequence length="152" mass="15628">MYLLTILSLLFVSALAQVGPQAQQLPACIKTCDPPAIASVNCTNADQYCHCVRQTEIISNISACADGECMNPSASLYTFTTLFGDVCSKFNISVPVVGSNSSANGTTVTPPSPSGSIVPYTGSATSTFTIGSGSLSIFLLGAFITALSSITI</sequence>
<keyword evidence="6 10" id="KW-0732">Signal</keyword>
<evidence type="ECO:0000259" key="11">
    <source>
        <dbReference type="PROSITE" id="PS52012"/>
    </source>
</evidence>
<evidence type="ECO:0000256" key="9">
    <source>
        <dbReference type="PROSITE-ProRule" id="PRU01356"/>
    </source>
</evidence>
<name>A0A6A6C5U6_ZASCE</name>
<keyword evidence="4" id="KW-0964">Secreted</keyword>
<evidence type="ECO:0000256" key="3">
    <source>
        <dbReference type="ARBA" id="ARBA00010031"/>
    </source>
</evidence>
<keyword evidence="8" id="KW-0449">Lipoprotein</keyword>
<dbReference type="Proteomes" id="UP000799537">
    <property type="component" value="Unassembled WGS sequence"/>
</dbReference>
<keyword evidence="9" id="KW-0408">Iron</keyword>
<feature type="domain" description="CFEM" evidence="11">
    <location>
        <begin position="1"/>
        <end position="114"/>
    </location>
</feature>
<proteinExistence type="inferred from homology"/>
<keyword evidence="7 9" id="KW-1015">Disulfide bond</keyword>